<dbReference type="PANTHER" id="PTHR33990:SF4">
    <property type="entry name" value="PHNB-LIKE DOMAIN-CONTAINING PROTEIN"/>
    <property type="match status" value="1"/>
</dbReference>
<reference evidence="2 3" key="1">
    <citation type="submission" date="2016-01" db="EMBL/GenBank/DDBJ databases">
        <title>Draft Genome Sequences of Seven Thermophilic Sporeformers Isolated from Foods.</title>
        <authorList>
            <person name="Berendsen E.M."/>
            <person name="Wells-Bennik M.H."/>
            <person name="Krawcyk A.O."/>
            <person name="De Jong A."/>
            <person name="Holsappel S."/>
            <person name="Eijlander R.T."/>
            <person name="Kuipers O.P."/>
        </authorList>
    </citation>
    <scope>NUCLEOTIDE SEQUENCE [LARGE SCALE GENOMIC DNA]</scope>
    <source>
        <strain evidence="2 3">B4119</strain>
    </source>
</reference>
<proteinExistence type="predicted"/>
<evidence type="ECO:0000313" key="3">
    <source>
        <dbReference type="Proteomes" id="UP000075455"/>
    </source>
</evidence>
<dbReference type="InterPro" id="IPR009725">
    <property type="entry name" value="3_dmu_93_MTrfase"/>
</dbReference>
<sequence>MGNSNKKITTCFMFNGKAEEAMNFYTSVFDQSEINSVFHHEDGTVLHATFTLKGQTFMVMDNSNKQEHPFTPAISLFVTCDIEEEINRVFKQLSQDGKILMPLAAYPFSEKFGWVEDKYGVSWQLNLISPLMNLDTR</sequence>
<dbReference type="InterPro" id="IPR028973">
    <property type="entry name" value="PhnB-like"/>
</dbReference>
<dbReference type="Gene3D" id="3.30.720.110">
    <property type="match status" value="1"/>
</dbReference>
<dbReference type="CDD" id="cd06588">
    <property type="entry name" value="PhnB_like"/>
    <property type="match status" value="1"/>
</dbReference>
<dbReference type="eggNOG" id="COG3865">
    <property type="taxonomic scope" value="Bacteria"/>
</dbReference>
<evidence type="ECO:0000259" key="1">
    <source>
        <dbReference type="Pfam" id="PF06983"/>
    </source>
</evidence>
<dbReference type="RefSeq" id="WP_061579891.1">
    <property type="nucleotide sequence ID" value="NZ_LQYS01000092.1"/>
</dbReference>
<feature type="domain" description="PhnB-like" evidence="1">
    <location>
        <begin position="6"/>
        <end position="125"/>
    </location>
</feature>
<dbReference type="STRING" id="81408.B4119_4249"/>
<organism evidence="2 3">
    <name type="scientific">Saccharococcus caldoxylosilyticus</name>
    <dbReference type="NCBI Taxonomy" id="81408"/>
    <lineage>
        <taxon>Bacteria</taxon>
        <taxon>Bacillati</taxon>
        <taxon>Bacillota</taxon>
        <taxon>Bacilli</taxon>
        <taxon>Bacillales</taxon>
        <taxon>Anoxybacillaceae</taxon>
        <taxon>Saccharococcus</taxon>
    </lineage>
</organism>
<dbReference type="PIRSF" id="PIRSF021700">
    <property type="entry name" value="3_dmu_93_MTrfase"/>
    <property type="match status" value="1"/>
</dbReference>
<dbReference type="PATRIC" id="fig|81408.3.peg.367"/>
<evidence type="ECO:0000313" key="2">
    <source>
        <dbReference type="EMBL" id="KYD10093.1"/>
    </source>
</evidence>
<name>A0A150LCM6_9BACL</name>
<dbReference type="EMBL" id="LQYS01000092">
    <property type="protein sequence ID" value="KYD10093.1"/>
    <property type="molecule type" value="Genomic_DNA"/>
</dbReference>
<comment type="caution">
    <text evidence="2">The sequence shown here is derived from an EMBL/GenBank/DDBJ whole genome shotgun (WGS) entry which is preliminary data.</text>
</comment>
<dbReference type="Proteomes" id="UP000075455">
    <property type="component" value="Unassembled WGS sequence"/>
</dbReference>
<dbReference type="SUPFAM" id="SSF54593">
    <property type="entry name" value="Glyoxalase/Bleomycin resistance protein/Dihydroxybiphenyl dioxygenase"/>
    <property type="match status" value="1"/>
</dbReference>
<dbReference type="Gene3D" id="3.30.720.100">
    <property type="match status" value="1"/>
</dbReference>
<dbReference type="AlphaFoldDB" id="A0A150LCM6"/>
<accession>A0A150LCM6</accession>
<dbReference type="PANTHER" id="PTHR33990">
    <property type="entry name" value="PROTEIN YJDN-RELATED"/>
    <property type="match status" value="1"/>
</dbReference>
<gene>
    <name evidence="2" type="ORF">B4119_4249</name>
</gene>
<dbReference type="Pfam" id="PF06983">
    <property type="entry name" value="3-dmu-9_3-mt"/>
    <property type="match status" value="1"/>
</dbReference>
<protein>
    <recommendedName>
        <fullName evidence="1">PhnB-like domain-containing protein</fullName>
    </recommendedName>
</protein>
<dbReference type="InterPro" id="IPR029068">
    <property type="entry name" value="Glyas_Bleomycin-R_OHBP_Dase"/>
</dbReference>